<dbReference type="Pfam" id="PF01872">
    <property type="entry name" value="RibD_C"/>
    <property type="match status" value="1"/>
</dbReference>
<evidence type="ECO:0000313" key="2">
    <source>
        <dbReference type="EMBL" id="QEC61990.1"/>
    </source>
</evidence>
<dbReference type="RefSeq" id="WP_147030567.1">
    <property type="nucleotide sequence ID" value="NZ_CP042436.1"/>
</dbReference>
<protein>
    <submittedName>
        <fullName evidence="2">Dihydrofolate reductase</fullName>
    </submittedName>
</protein>
<keyword evidence="3" id="KW-1185">Reference proteome</keyword>
<feature type="domain" description="Bacterial bifunctional deaminase-reductase C-terminal" evidence="1">
    <location>
        <begin position="2"/>
        <end position="176"/>
    </location>
</feature>
<reference evidence="2 3" key="1">
    <citation type="journal article" date="2017" name="Curr. Microbiol.">
        <title>Mucilaginibacter ginsenosidivorans sp. nov., Isolated from Soil of Ginseng Field.</title>
        <authorList>
            <person name="Kim M.M."/>
            <person name="Siddiqi M.Z."/>
            <person name="Im W.T."/>
        </authorList>
    </citation>
    <scope>NUCLEOTIDE SEQUENCE [LARGE SCALE GENOMIC DNA]</scope>
    <source>
        <strain evidence="2 3">Gsoil 3017</strain>
    </source>
</reference>
<dbReference type="GO" id="GO:0008703">
    <property type="term" value="F:5-amino-6-(5-phosphoribosylamino)uracil reductase activity"/>
    <property type="evidence" value="ECO:0007669"/>
    <property type="project" value="InterPro"/>
</dbReference>
<dbReference type="InterPro" id="IPR024072">
    <property type="entry name" value="DHFR-like_dom_sf"/>
</dbReference>
<dbReference type="Gene3D" id="3.40.430.10">
    <property type="entry name" value="Dihydrofolate Reductase, subunit A"/>
    <property type="match status" value="1"/>
</dbReference>
<dbReference type="PANTHER" id="PTHR38011">
    <property type="entry name" value="DIHYDROFOLATE REDUCTASE FAMILY PROTEIN (AFU_ORTHOLOGUE AFUA_8G06820)"/>
    <property type="match status" value="1"/>
</dbReference>
<dbReference type="InterPro" id="IPR002734">
    <property type="entry name" value="RibDG_C"/>
</dbReference>
<dbReference type="PANTHER" id="PTHR38011:SF11">
    <property type="entry name" value="2,5-DIAMINO-6-RIBOSYLAMINO-4(3H)-PYRIMIDINONE 5'-PHOSPHATE REDUCTASE"/>
    <property type="match status" value="1"/>
</dbReference>
<dbReference type="InterPro" id="IPR050765">
    <property type="entry name" value="Riboflavin_Biosynth_HTPR"/>
</dbReference>
<proteinExistence type="predicted"/>
<dbReference type="OrthoDB" id="195113at2"/>
<organism evidence="2 3">
    <name type="scientific">Mucilaginibacter ginsenosidivorans</name>
    <dbReference type="NCBI Taxonomy" id="398053"/>
    <lineage>
        <taxon>Bacteria</taxon>
        <taxon>Pseudomonadati</taxon>
        <taxon>Bacteroidota</taxon>
        <taxon>Sphingobacteriia</taxon>
        <taxon>Sphingobacteriales</taxon>
        <taxon>Sphingobacteriaceae</taxon>
        <taxon>Mucilaginibacter</taxon>
    </lineage>
</organism>
<gene>
    <name evidence="2" type="ORF">FRZ54_05100</name>
</gene>
<sequence length="186" mass="20438">MRKVICGLNITIDGCYDHTKLTGSEEILEFFNGLMQDVDQTITGRKMYELMLPYWPELAKTQSGTPAANAYAKTVSVIDTIVISRTMEQVEGGPRIICGGLEDEVRKLKQLPGKKISIGGMTVRSQLMAAGLIDELYVVIHPVIAGTGPQLFNDISLDETIKMELVDTKVMQNGCVVLHYTSRGSV</sequence>
<evidence type="ECO:0000259" key="1">
    <source>
        <dbReference type="Pfam" id="PF01872"/>
    </source>
</evidence>
<name>A0A5B8USD7_9SPHI</name>
<dbReference type="EMBL" id="CP042436">
    <property type="protein sequence ID" value="QEC61990.1"/>
    <property type="molecule type" value="Genomic_DNA"/>
</dbReference>
<dbReference type="KEGG" id="mgin:FRZ54_05100"/>
<dbReference type="GO" id="GO:0009231">
    <property type="term" value="P:riboflavin biosynthetic process"/>
    <property type="evidence" value="ECO:0007669"/>
    <property type="project" value="InterPro"/>
</dbReference>
<dbReference type="Proteomes" id="UP000321479">
    <property type="component" value="Chromosome"/>
</dbReference>
<accession>A0A5B8USD7</accession>
<dbReference type="SUPFAM" id="SSF53597">
    <property type="entry name" value="Dihydrofolate reductase-like"/>
    <property type="match status" value="1"/>
</dbReference>
<dbReference type="AlphaFoldDB" id="A0A5B8USD7"/>
<evidence type="ECO:0000313" key="3">
    <source>
        <dbReference type="Proteomes" id="UP000321479"/>
    </source>
</evidence>